<proteinExistence type="predicted"/>
<dbReference type="Proteomes" id="UP000752696">
    <property type="component" value="Unassembled WGS sequence"/>
</dbReference>
<organism evidence="1 2">
    <name type="scientific">Heterotrigona itama</name>
    <dbReference type="NCBI Taxonomy" id="395501"/>
    <lineage>
        <taxon>Eukaryota</taxon>
        <taxon>Metazoa</taxon>
        <taxon>Ecdysozoa</taxon>
        <taxon>Arthropoda</taxon>
        <taxon>Hexapoda</taxon>
        <taxon>Insecta</taxon>
        <taxon>Pterygota</taxon>
        <taxon>Neoptera</taxon>
        <taxon>Endopterygota</taxon>
        <taxon>Hymenoptera</taxon>
        <taxon>Apocrita</taxon>
        <taxon>Aculeata</taxon>
        <taxon>Apoidea</taxon>
        <taxon>Anthophila</taxon>
        <taxon>Apidae</taxon>
        <taxon>Heterotrigona</taxon>
    </lineage>
</organism>
<dbReference type="EMBL" id="CAJDYZ010011279">
    <property type="protein sequence ID" value="CAD1479271.1"/>
    <property type="molecule type" value="Genomic_DNA"/>
</dbReference>
<gene>
    <name evidence="1" type="ORF">MHI_LOCUS848531</name>
</gene>
<feature type="non-terminal residue" evidence="1">
    <location>
        <position position="45"/>
    </location>
</feature>
<protein>
    <submittedName>
        <fullName evidence="1">Uncharacterized protein</fullName>
    </submittedName>
</protein>
<evidence type="ECO:0000313" key="2">
    <source>
        <dbReference type="Proteomes" id="UP000752696"/>
    </source>
</evidence>
<feature type="non-terminal residue" evidence="1">
    <location>
        <position position="1"/>
    </location>
</feature>
<name>A0A6V7HF90_9HYME</name>
<sequence length="45" mass="5231">FRCFKRPILRESDLISVEKAHNMEVLDPSVSRDDQPLCVNDSLEK</sequence>
<keyword evidence="2" id="KW-1185">Reference proteome</keyword>
<accession>A0A6V7HF90</accession>
<evidence type="ECO:0000313" key="1">
    <source>
        <dbReference type="EMBL" id="CAD1479271.1"/>
    </source>
</evidence>
<comment type="caution">
    <text evidence="1">The sequence shown here is derived from an EMBL/GenBank/DDBJ whole genome shotgun (WGS) entry which is preliminary data.</text>
</comment>
<reference evidence="1" key="1">
    <citation type="submission" date="2020-07" db="EMBL/GenBank/DDBJ databases">
        <authorList>
            <person name="Nazaruddin N."/>
        </authorList>
    </citation>
    <scope>NUCLEOTIDE SEQUENCE</scope>
</reference>
<dbReference type="AlphaFoldDB" id="A0A6V7HF90"/>